<dbReference type="AlphaFoldDB" id="A0A7J7NE90"/>
<evidence type="ECO:0008006" key="4">
    <source>
        <dbReference type="Google" id="ProtNLM"/>
    </source>
</evidence>
<dbReference type="InterPro" id="IPR044216">
    <property type="entry name" value="WDL7"/>
</dbReference>
<feature type="compositionally biased region" description="Basic and acidic residues" evidence="1">
    <location>
        <begin position="517"/>
        <end position="530"/>
    </location>
</feature>
<feature type="region of interest" description="Disordered" evidence="1">
    <location>
        <begin position="93"/>
        <end position="121"/>
    </location>
</feature>
<evidence type="ECO:0000256" key="1">
    <source>
        <dbReference type="SAM" id="MobiDB-lite"/>
    </source>
</evidence>
<proteinExistence type="predicted"/>
<feature type="compositionally biased region" description="Polar residues" evidence="1">
    <location>
        <begin position="434"/>
        <end position="443"/>
    </location>
</feature>
<gene>
    <name evidence="2" type="ORF">GIB67_018764</name>
</gene>
<keyword evidence="3" id="KW-1185">Reference proteome</keyword>
<accession>A0A7J7NE90</accession>
<dbReference type="OrthoDB" id="621651at2759"/>
<protein>
    <recommendedName>
        <fullName evidence="4">TPX2 C-terminal domain-containing protein</fullName>
    </recommendedName>
</protein>
<dbReference type="EMBL" id="JACGCM010000854">
    <property type="protein sequence ID" value="KAF6165320.1"/>
    <property type="molecule type" value="Genomic_DNA"/>
</dbReference>
<feature type="compositionally biased region" description="Polar residues" evidence="1">
    <location>
        <begin position="97"/>
        <end position="110"/>
    </location>
</feature>
<sequence>MGESACVLQTFSHGSDSVHEANEGNPMHALGESVSFGRFMSETLAWEKWSSFNQNRYLEEVEKYSKPGSVAQKKAYFEAHYKRKAAAALLEQENAADTVSQPETNDSVQNDGGLKPELNRSNCGVTINEQSEPKVFNDKADFDTDDVKKCNSVEEMRDLEIIMVKEADLVELVIDKQVFVEDTVEIELEIRQEDCENYNETEVHISTTKQIEKSPLKESFATNQESPLKVKTEIRKPGTPSSKSSVHSRASKIISSSPAWPKTPIFPRKEINSTPHGAKTVRDCPARPRTPVHPRKENSCTPHGTKTGRDCPAWPRTPVHPQKENRSTPHGTKTGRDCPARPRTPVHPRNENSSTPHGTKTGRDCPARPRTPVLPRKDNSSTPHNTKAARDFPARTRTPLLSRKESSSVSHNTKTVRDSPARPRTPVLPRKENSSTSHSTQAVRDSADKLRSISKSLHMSINFTSSSYRVGEANKLSSPFLQKMKSKDCSTPAQTPARASAKALPKLRPETPQQETSRIKMPVEHEVSGSKKVDVKWQSLSIE</sequence>
<name>A0A7J7NE90_9MAGN</name>
<feature type="region of interest" description="Disordered" evidence="1">
    <location>
        <begin position="219"/>
        <end position="447"/>
    </location>
</feature>
<dbReference type="Proteomes" id="UP000541444">
    <property type="component" value="Unassembled WGS sequence"/>
</dbReference>
<dbReference type="PANTHER" id="PTHR47067:SF7">
    <property type="entry name" value="TPX2 (TARGETING PROTEIN FOR XKLP2) PROTEIN FAMILY"/>
    <property type="match status" value="1"/>
</dbReference>
<reference evidence="2 3" key="1">
    <citation type="journal article" date="2020" name="IScience">
        <title>Genome Sequencing of the Endangered Kingdonia uniflora (Circaeasteraceae, Ranunculales) Reveals Potential Mechanisms of Evolutionary Specialization.</title>
        <authorList>
            <person name="Sun Y."/>
            <person name="Deng T."/>
            <person name="Zhang A."/>
            <person name="Moore M.J."/>
            <person name="Landis J.B."/>
            <person name="Lin N."/>
            <person name="Zhang H."/>
            <person name="Zhang X."/>
            <person name="Huang J."/>
            <person name="Zhang X."/>
            <person name="Sun H."/>
            <person name="Wang H."/>
        </authorList>
    </citation>
    <scope>NUCLEOTIDE SEQUENCE [LARGE SCALE GENOMIC DNA]</scope>
    <source>
        <strain evidence="2">TB1705</strain>
        <tissue evidence="2">Leaf</tissue>
    </source>
</reference>
<evidence type="ECO:0000313" key="2">
    <source>
        <dbReference type="EMBL" id="KAF6165320.1"/>
    </source>
</evidence>
<comment type="caution">
    <text evidence="2">The sequence shown here is derived from an EMBL/GenBank/DDBJ whole genome shotgun (WGS) entry which is preliminary data.</text>
</comment>
<dbReference type="PANTHER" id="PTHR47067">
    <property type="entry name" value="TPX2 (TARGETING PROTEIN FOR XKLP2) PROTEIN FAMILY-RELATED"/>
    <property type="match status" value="1"/>
</dbReference>
<feature type="region of interest" description="Disordered" evidence="1">
    <location>
        <begin position="485"/>
        <end position="530"/>
    </location>
</feature>
<organism evidence="2 3">
    <name type="scientific">Kingdonia uniflora</name>
    <dbReference type="NCBI Taxonomy" id="39325"/>
    <lineage>
        <taxon>Eukaryota</taxon>
        <taxon>Viridiplantae</taxon>
        <taxon>Streptophyta</taxon>
        <taxon>Embryophyta</taxon>
        <taxon>Tracheophyta</taxon>
        <taxon>Spermatophyta</taxon>
        <taxon>Magnoliopsida</taxon>
        <taxon>Ranunculales</taxon>
        <taxon>Circaeasteraceae</taxon>
        <taxon>Kingdonia</taxon>
    </lineage>
</organism>
<evidence type="ECO:0000313" key="3">
    <source>
        <dbReference type="Proteomes" id="UP000541444"/>
    </source>
</evidence>